<feature type="chain" id="PRO_5042996554" evidence="2">
    <location>
        <begin position="21"/>
        <end position="244"/>
    </location>
</feature>
<feature type="signal peptide" evidence="2">
    <location>
        <begin position="1"/>
        <end position="20"/>
    </location>
</feature>
<dbReference type="AlphaFoldDB" id="A0AAP5LQ62"/>
<keyword evidence="2" id="KW-0732">Signal</keyword>
<dbReference type="RefSeq" id="WP_310145637.1">
    <property type="nucleotide sequence ID" value="NZ_JAVDTR010000022.1"/>
</dbReference>
<name>A0AAP5LQ62_PAEAM</name>
<evidence type="ECO:0000313" key="4">
    <source>
        <dbReference type="Proteomes" id="UP001254832"/>
    </source>
</evidence>
<evidence type="ECO:0000256" key="1">
    <source>
        <dbReference type="SAM" id="MobiDB-lite"/>
    </source>
</evidence>
<reference evidence="3" key="1">
    <citation type="submission" date="2023-07" db="EMBL/GenBank/DDBJ databases">
        <title>Sorghum-associated microbial communities from plants grown in Nebraska, USA.</title>
        <authorList>
            <person name="Schachtman D."/>
        </authorList>
    </citation>
    <scope>NUCLEOTIDE SEQUENCE</scope>
    <source>
        <strain evidence="3">BE80</strain>
    </source>
</reference>
<organism evidence="3 4">
    <name type="scientific">Paenibacillus amylolyticus</name>
    <dbReference type="NCBI Taxonomy" id="1451"/>
    <lineage>
        <taxon>Bacteria</taxon>
        <taxon>Bacillati</taxon>
        <taxon>Bacillota</taxon>
        <taxon>Bacilli</taxon>
        <taxon>Bacillales</taxon>
        <taxon>Paenibacillaceae</taxon>
        <taxon>Paenibacillus</taxon>
    </lineage>
</organism>
<feature type="region of interest" description="Disordered" evidence="1">
    <location>
        <begin position="222"/>
        <end position="244"/>
    </location>
</feature>
<sequence length="244" mass="26560">MKLRWKTWLASGIIATFVVASNGYAVSAHSFSEPNNTPKENSSSTSAPNKLPCIQAGHGLFMIGETADLLGIGLRDLKEQMELGKTLSQIAKERKGLSEEQLLQKLKPSLTKRLDQATADGCLTKEQAAAAKASMDEKLKKVINTPLRDLRREFAGHGRKHPAMNQKTIAKFIGITPDQLEEQLRQGKSLAQIAEAHGISESQLINKMKEELTGDLKRLVHRKGGAHAAPHEHAPGHPAAAESE</sequence>
<protein>
    <submittedName>
        <fullName evidence="3">Uncharacterized protein YidB (DUF937 family)</fullName>
    </submittedName>
</protein>
<gene>
    <name evidence="3" type="ORF">J2W91_005536</name>
</gene>
<evidence type="ECO:0000256" key="2">
    <source>
        <dbReference type="SAM" id="SignalP"/>
    </source>
</evidence>
<evidence type="ECO:0000313" key="3">
    <source>
        <dbReference type="EMBL" id="MDR6727011.1"/>
    </source>
</evidence>
<accession>A0AAP5LQ62</accession>
<dbReference type="EMBL" id="JAVDTR010000022">
    <property type="protein sequence ID" value="MDR6727011.1"/>
    <property type="molecule type" value="Genomic_DNA"/>
</dbReference>
<comment type="caution">
    <text evidence="3">The sequence shown here is derived from an EMBL/GenBank/DDBJ whole genome shotgun (WGS) entry which is preliminary data.</text>
</comment>
<proteinExistence type="predicted"/>
<dbReference type="Proteomes" id="UP001254832">
    <property type="component" value="Unassembled WGS sequence"/>
</dbReference>